<protein>
    <submittedName>
        <fullName evidence="2">Putative HAF family extracellular repeat protein</fullName>
    </submittedName>
</protein>
<reference evidence="2 3" key="1">
    <citation type="submission" date="2019-03" db="EMBL/GenBank/DDBJ databases">
        <title>Genomic Encyclopedia of Type Strains, Phase IV (KMG-IV): sequencing the most valuable type-strain genomes for metagenomic binning, comparative biology and taxonomic classification.</title>
        <authorList>
            <person name="Goeker M."/>
        </authorList>
    </citation>
    <scope>NUCLEOTIDE SEQUENCE [LARGE SCALE GENOMIC DNA]</scope>
    <source>
        <strain evidence="2 3">DSM 45934</strain>
    </source>
</reference>
<feature type="signal peptide" evidence="1">
    <location>
        <begin position="1"/>
        <end position="23"/>
    </location>
</feature>
<evidence type="ECO:0000256" key="1">
    <source>
        <dbReference type="SAM" id="SignalP"/>
    </source>
</evidence>
<dbReference type="AlphaFoldDB" id="A0A4R2JPB9"/>
<organism evidence="2 3">
    <name type="scientific">Actinocrispum wychmicini</name>
    <dbReference type="NCBI Taxonomy" id="1213861"/>
    <lineage>
        <taxon>Bacteria</taxon>
        <taxon>Bacillati</taxon>
        <taxon>Actinomycetota</taxon>
        <taxon>Actinomycetes</taxon>
        <taxon>Pseudonocardiales</taxon>
        <taxon>Pseudonocardiaceae</taxon>
        <taxon>Actinocrispum</taxon>
    </lineage>
</organism>
<dbReference type="InterPro" id="IPR014262">
    <property type="entry name" value="HAF_rpt"/>
</dbReference>
<gene>
    <name evidence="2" type="ORF">EV192_102138</name>
</gene>
<name>A0A4R2JPB9_9PSEU</name>
<dbReference type="EMBL" id="SLWS01000002">
    <property type="protein sequence ID" value="TCO62001.1"/>
    <property type="molecule type" value="Genomic_DNA"/>
</dbReference>
<proteinExistence type="predicted"/>
<evidence type="ECO:0000313" key="3">
    <source>
        <dbReference type="Proteomes" id="UP000295680"/>
    </source>
</evidence>
<dbReference type="OrthoDB" id="4310309at2"/>
<accession>A0A4R2JPB9</accession>
<dbReference type="Proteomes" id="UP000295680">
    <property type="component" value="Unassembled WGS sequence"/>
</dbReference>
<feature type="chain" id="PRO_5020496220" evidence="1">
    <location>
        <begin position="24"/>
        <end position="379"/>
    </location>
</feature>
<sequence length="379" mass="39540">MRWLTSAYIAVITFALAAPSAHAAVAVEELPPPPGMVAAIVSALNDAGQATGAGWTPPPKWPYPGTLLAVRWDGTTPTVLGTGFGTGINRRGDVVFTIADSQAGPLVTTVSVWANGQAADRTPPLRGAVFIPVRDISDDDVIPLAYHRQGDPDPYYNGRAGSWRNGTFADVPLSPQGTYIYHSTANHRGTTAGSRTPSDGSPPFVFRCSATRCVQLPAAGSGSYAVAALNESDAVAATLRQGTNTQAVVWIADQPTVLPGDTAAVADNVRAINNTNDVVGWRLDGGVHKATLWHGGQAVDLGTSGESEAVAVNDRGDVIGWQTIDGQPHPFDWHNGVLIGLPTPGNLPAKPTALNNTGVVVGSTTGDRDTSRAFRWTIS</sequence>
<keyword evidence="3" id="KW-1185">Reference proteome</keyword>
<comment type="caution">
    <text evidence="2">The sequence shown here is derived from an EMBL/GenBank/DDBJ whole genome shotgun (WGS) entry which is preliminary data.</text>
</comment>
<dbReference type="NCBIfam" id="TIGR02913">
    <property type="entry name" value="HAF_rpt"/>
    <property type="match status" value="1"/>
</dbReference>
<evidence type="ECO:0000313" key="2">
    <source>
        <dbReference type="EMBL" id="TCO62001.1"/>
    </source>
</evidence>
<keyword evidence="1" id="KW-0732">Signal</keyword>
<dbReference type="RefSeq" id="WP_132113454.1">
    <property type="nucleotide sequence ID" value="NZ_SLWS01000002.1"/>
</dbReference>